<dbReference type="GO" id="GO:0004146">
    <property type="term" value="F:dihydrofolate reductase activity"/>
    <property type="evidence" value="ECO:0007669"/>
    <property type="project" value="UniProtKB-EC"/>
</dbReference>
<dbReference type="PANTHER" id="PTHR48069:SF3">
    <property type="entry name" value="DIHYDROFOLATE REDUCTASE"/>
    <property type="match status" value="1"/>
</dbReference>
<dbReference type="InterPro" id="IPR001796">
    <property type="entry name" value="DHFR_dom"/>
</dbReference>
<dbReference type="GO" id="GO:0046452">
    <property type="term" value="P:dihydrofolate metabolic process"/>
    <property type="evidence" value="ECO:0007669"/>
    <property type="project" value="TreeGrafter"/>
</dbReference>
<evidence type="ECO:0000256" key="3">
    <source>
        <dbReference type="ARBA" id="ARBA00018886"/>
    </source>
</evidence>
<dbReference type="GO" id="GO:0005739">
    <property type="term" value="C:mitochondrion"/>
    <property type="evidence" value="ECO:0007669"/>
    <property type="project" value="TreeGrafter"/>
</dbReference>
<evidence type="ECO:0000256" key="1">
    <source>
        <dbReference type="ARBA" id="ARBA00004903"/>
    </source>
</evidence>
<evidence type="ECO:0000256" key="4">
    <source>
        <dbReference type="ARBA" id="ARBA00022563"/>
    </source>
</evidence>
<gene>
    <name evidence="10" type="ORF">TCE0_017f04219</name>
</gene>
<organism evidence="10 11">
    <name type="scientific">Talaromyces pinophilus</name>
    <name type="common">Penicillium pinophilum</name>
    <dbReference type="NCBI Taxonomy" id="128442"/>
    <lineage>
        <taxon>Eukaryota</taxon>
        <taxon>Fungi</taxon>
        <taxon>Dikarya</taxon>
        <taxon>Ascomycota</taxon>
        <taxon>Pezizomycotina</taxon>
        <taxon>Eurotiomycetes</taxon>
        <taxon>Eurotiomycetidae</taxon>
        <taxon>Eurotiales</taxon>
        <taxon>Trichocomaceae</taxon>
        <taxon>Talaromyces</taxon>
        <taxon>Talaromyces sect. Talaromyces</taxon>
    </lineage>
</organism>
<protein>
    <recommendedName>
        <fullName evidence="3">Dihydrofolate reductase</fullName>
        <ecNumber evidence="2">1.5.1.3</ecNumber>
    </recommendedName>
</protein>
<name>A0A6V8H4K3_TALPI</name>
<dbReference type="InterPro" id="IPR024072">
    <property type="entry name" value="DHFR-like_dom_sf"/>
</dbReference>
<evidence type="ECO:0000256" key="6">
    <source>
        <dbReference type="ARBA" id="ARBA00023002"/>
    </source>
</evidence>
<keyword evidence="4" id="KW-0554">One-carbon metabolism</keyword>
<feature type="region of interest" description="Disordered" evidence="8">
    <location>
        <begin position="50"/>
        <end position="74"/>
    </location>
</feature>
<evidence type="ECO:0000259" key="9">
    <source>
        <dbReference type="PROSITE" id="PS51330"/>
    </source>
</evidence>
<dbReference type="PANTHER" id="PTHR48069">
    <property type="entry name" value="DIHYDROFOLATE REDUCTASE"/>
    <property type="match status" value="1"/>
</dbReference>
<dbReference type="UniPathway" id="UPA00077">
    <property type="reaction ID" value="UER00158"/>
</dbReference>
<accession>A0A6V8H4K3</accession>
<dbReference type="PROSITE" id="PS00075">
    <property type="entry name" value="DHFR_1"/>
    <property type="match status" value="1"/>
</dbReference>
<dbReference type="Pfam" id="PF00186">
    <property type="entry name" value="DHFR_1"/>
    <property type="match status" value="2"/>
</dbReference>
<dbReference type="AlphaFoldDB" id="A0A6V8H4K3"/>
<dbReference type="SUPFAM" id="SSF53597">
    <property type="entry name" value="Dihydrofolate reductase-like"/>
    <property type="match status" value="1"/>
</dbReference>
<dbReference type="PROSITE" id="PS51330">
    <property type="entry name" value="DHFR_2"/>
    <property type="match status" value="1"/>
</dbReference>
<dbReference type="Proteomes" id="UP000053095">
    <property type="component" value="Unassembled WGS sequence"/>
</dbReference>
<dbReference type="EMBL" id="DF933813">
    <property type="protein sequence ID" value="GAM35696.1"/>
    <property type="molecule type" value="Genomic_DNA"/>
</dbReference>
<sequence>MKPTTKTITLTLVVATTPITHSTTKPLLGIGLNGTLPWPRIKSDMNFFARVTSRPPPPQETSPEEAETGNKGKKEKLNAIIMGRKTYYSLPKSLRPLKDRLNVVISRDESGSVAAEVERDLARQREKAEKDGKEGDKRDAVVAHGLEDALKQLFDEQRQDLGHVFVIGGGEIYRSSLELSSTLTESRIVQRILMTRVKRRDSEEYECDTFFPLTDEDLSSSNTKGWRQAGAEEVTSWVGERVGEEWIEEGEVAIKVEGYERA</sequence>
<evidence type="ECO:0000313" key="11">
    <source>
        <dbReference type="Proteomes" id="UP000053095"/>
    </source>
</evidence>
<dbReference type="EC" id="1.5.1.3" evidence="2"/>
<comment type="caution">
    <text evidence="10">The sequence shown here is derived from an EMBL/GenBank/DDBJ whole genome shotgun (WGS) entry which is preliminary data.</text>
</comment>
<dbReference type="InterPro" id="IPR012259">
    <property type="entry name" value="DHFR"/>
</dbReference>
<keyword evidence="11" id="KW-1185">Reference proteome</keyword>
<dbReference type="GO" id="GO:0046654">
    <property type="term" value="P:tetrahydrofolate biosynthetic process"/>
    <property type="evidence" value="ECO:0007669"/>
    <property type="project" value="UniProtKB-UniPathway"/>
</dbReference>
<evidence type="ECO:0000256" key="7">
    <source>
        <dbReference type="RuleBase" id="RU004474"/>
    </source>
</evidence>
<reference evidence="11" key="1">
    <citation type="journal article" date="2015" name="Genome Announc.">
        <title>Draft genome sequence of Talaromyces cellulolyticus strain Y-94, a source of lignocellulosic biomass-degrading enzymes.</title>
        <authorList>
            <person name="Fujii T."/>
            <person name="Koike H."/>
            <person name="Sawayama S."/>
            <person name="Yano S."/>
            <person name="Inoue H."/>
        </authorList>
    </citation>
    <scope>NUCLEOTIDE SEQUENCE [LARGE SCALE GENOMIC DNA]</scope>
    <source>
        <strain evidence="11">Y-94</strain>
    </source>
</reference>
<comment type="pathway">
    <text evidence="1">Cofactor biosynthesis; tetrahydrofolate biosynthesis; 5,6,7,8-tetrahydrofolate from 7,8-dihydrofolate: step 1/1.</text>
</comment>
<dbReference type="GO" id="GO:0046655">
    <property type="term" value="P:folic acid metabolic process"/>
    <property type="evidence" value="ECO:0007669"/>
    <property type="project" value="TreeGrafter"/>
</dbReference>
<dbReference type="GO" id="GO:0050661">
    <property type="term" value="F:NADP binding"/>
    <property type="evidence" value="ECO:0007669"/>
    <property type="project" value="InterPro"/>
</dbReference>
<dbReference type="GO" id="GO:0006730">
    <property type="term" value="P:one-carbon metabolic process"/>
    <property type="evidence" value="ECO:0007669"/>
    <property type="project" value="UniProtKB-KW"/>
</dbReference>
<proteinExistence type="inferred from homology"/>
<dbReference type="Gene3D" id="3.40.430.10">
    <property type="entry name" value="Dihydrofolate Reductase, subunit A"/>
    <property type="match status" value="1"/>
</dbReference>
<evidence type="ECO:0000256" key="8">
    <source>
        <dbReference type="SAM" id="MobiDB-lite"/>
    </source>
</evidence>
<dbReference type="InterPro" id="IPR017925">
    <property type="entry name" value="DHFR_CS"/>
</dbReference>
<dbReference type="PRINTS" id="PR00070">
    <property type="entry name" value="DHFR"/>
</dbReference>
<keyword evidence="6" id="KW-0560">Oxidoreductase</keyword>
<evidence type="ECO:0000256" key="5">
    <source>
        <dbReference type="ARBA" id="ARBA00022857"/>
    </source>
</evidence>
<evidence type="ECO:0000256" key="2">
    <source>
        <dbReference type="ARBA" id="ARBA00012856"/>
    </source>
</evidence>
<comment type="similarity">
    <text evidence="7">Belongs to the dihydrofolate reductase family.</text>
</comment>
<keyword evidence="5" id="KW-0521">NADP</keyword>
<feature type="domain" description="DHFR" evidence="9">
    <location>
        <begin position="9"/>
        <end position="261"/>
    </location>
</feature>
<evidence type="ECO:0000313" key="10">
    <source>
        <dbReference type="EMBL" id="GAM35696.1"/>
    </source>
</evidence>
<dbReference type="CDD" id="cd00209">
    <property type="entry name" value="DHFR"/>
    <property type="match status" value="1"/>
</dbReference>